<keyword evidence="1" id="KW-1133">Transmembrane helix</keyword>
<dbReference type="GO" id="GO:0052381">
    <property type="term" value="F:tRNA dimethylallyltransferase activity"/>
    <property type="evidence" value="ECO:0007669"/>
    <property type="project" value="UniProtKB-EC"/>
</dbReference>
<keyword evidence="4" id="KW-1185">Reference proteome</keyword>
<protein>
    <submittedName>
        <fullName evidence="2">Putative tRNA dimethylallyltransferase</fullName>
        <ecNumber evidence="2">2.5.1.75</ecNumber>
    </submittedName>
</protein>
<dbReference type="Proteomes" id="UP000238479">
    <property type="component" value="Chromosome 7"/>
</dbReference>
<keyword evidence="2" id="KW-0808">Transferase</keyword>
<name>A0A2P6PIT4_ROSCH</name>
<organism evidence="2 4">
    <name type="scientific">Rosa chinensis</name>
    <name type="common">China rose</name>
    <dbReference type="NCBI Taxonomy" id="74649"/>
    <lineage>
        <taxon>Eukaryota</taxon>
        <taxon>Viridiplantae</taxon>
        <taxon>Streptophyta</taxon>
        <taxon>Embryophyta</taxon>
        <taxon>Tracheophyta</taxon>
        <taxon>Spermatophyta</taxon>
        <taxon>Magnoliopsida</taxon>
        <taxon>eudicotyledons</taxon>
        <taxon>Gunneridae</taxon>
        <taxon>Pentapetalae</taxon>
        <taxon>rosids</taxon>
        <taxon>fabids</taxon>
        <taxon>Rosales</taxon>
        <taxon>Rosaceae</taxon>
        <taxon>Rosoideae</taxon>
        <taxon>Rosoideae incertae sedis</taxon>
        <taxon>Rosa</taxon>
    </lineage>
</organism>
<dbReference type="EMBL" id="PDCK01000025">
    <property type="protein sequence ID" value="PRQ60896.1"/>
    <property type="molecule type" value="Genomic_DNA"/>
</dbReference>
<dbReference type="AlphaFoldDB" id="A0A2P6PIT4"/>
<keyword evidence="1" id="KW-0472">Membrane</keyword>
<dbReference type="Gramene" id="PRQ21828">
    <property type="protein sequence ID" value="PRQ21828"/>
    <property type="gene ID" value="RchiOBHm_Chr7g0243561"/>
</dbReference>
<dbReference type="Gramene" id="PRQ60896">
    <property type="protein sequence ID" value="PRQ60896"/>
    <property type="gene ID" value="RchiOBHm_Chr0c28g0500961"/>
</dbReference>
<evidence type="ECO:0000313" key="2">
    <source>
        <dbReference type="EMBL" id="PRQ21828.1"/>
    </source>
</evidence>
<feature type="transmembrane region" description="Helical" evidence="1">
    <location>
        <begin position="36"/>
        <end position="57"/>
    </location>
</feature>
<evidence type="ECO:0000313" key="4">
    <source>
        <dbReference type="Proteomes" id="UP000238479"/>
    </source>
</evidence>
<evidence type="ECO:0000313" key="3">
    <source>
        <dbReference type="EMBL" id="PRQ60896.1"/>
    </source>
</evidence>
<keyword evidence="1" id="KW-0812">Transmembrane</keyword>
<proteinExistence type="predicted"/>
<accession>A0A2P6PIT4</accession>
<reference evidence="2 4" key="1">
    <citation type="journal article" date="2018" name="Nat. Genet.">
        <title>The Rosa genome provides new insights in the design of modern roses.</title>
        <authorList>
            <person name="Bendahmane M."/>
        </authorList>
    </citation>
    <scope>NUCLEOTIDE SEQUENCE [LARGE SCALE GENOMIC DNA]</scope>
    <source>
        <strain evidence="4">cv. Old Blush</strain>
    </source>
</reference>
<comment type="caution">
    <text evidence="2">The sequence shown here is derived from an EMBL/GenBank/DDBJ whole genome shotgun (WGS) entry which is preliminary data.</text>
</comment>
<dbReference type="STRING" id="74649.A0A2P6PIT4"/>
<evidence type="ECO:0000256" key="1">
    <source>
        <dbReference type="SAM" id="Phobius"/>
    </source>
</evidence>
<sequence length="90" mass="10372">MVSGTDGILSEARWLLDADLIPNSNSATRAIGYRNFIIIQTIILDFFFIRILCTLLYHVMEYLLVCREQGGSSSPREFYNFLTEFQKASR</sequence>
<gene>
    <name evidence="3" type="ORF">RchiOBHm_Chr0c28g0500961</name>
    <name evidence="2" type="ORF">RchiOBHm_Chr7g0243561</name>
</gene>
<dbReference type="EC" id="2.5.1.75" evidence="2"/>
<dbReference type="EMBL" id="PDCK01000045">
    <property type="protein sequence ID" value="PRQ21828.1"/>
    <property type="molecule type" value="Genomic_DNA"/>
</dbReference>